<dbReference type="PANTHER" id="PTHR46519:SF11">
    <property type="entry name" value="ZINC FINGER, RING_FYVE_PHD-TYPE-RELATED"/>
    <property type="match status" value="1"/>
</dbReference>
<feature type="region of interest" description="Disordered" evidence="2">
    <location>
        <begin position="789"/>
        <end position="825"/>
    </location>
</feature>
<reference evidence="4 5" key="1">
    <citation type="submission" date="2019-05" db="EMBL/GenBank/DDBJ databases">
        <title>Mikania micrantha, genome provides insights into the molecular mechanism of rapid growth.</title>
        <authorList>
            <person name="Liu B."/>
        </authorList>
    </citation>
    <scope>NUCLEOTIDE SEQUENCE [LARGE SCALE GENOMIC DNA]</scope>
    <source>
        <strain evidence="4">NLD-2019</strain>
        <tissue evidence="4">Leaf</tissue>
    </source>
</reference>
<feature type="compositionally biased region" description="Polar residues" evidence="2">
    <location>
        <begin position="366"/>
        <end position="385"/>
    </location>
</feature>
<dbReference type="SUPFAM" id="SSF57850">
    <property type="entry name" value="RING/U-box"/>
    <property type="match status" value="1"/>
</dbReference>
<feature type="compositionally biased region" description="Basic and acidic residues" evidence="2">
    <location>
        <begin position="804"/>
        <end position="818"/>
    </location>
</feature>
<dbReference type="GO" id="GO:0008270">
    <property type="term" value="F:zinc ion binding"/>
    <property type="evidence" value="ECO:0007669"/>
    <property type="project" value="UniProtKB-KW"/>
</dbReference>
<dbReference type="AlphaFoldDB" id="A0A5N6Q883"/>
<evidence type="ECO:0000256" key="1">
    <source>
        <dbReference type="PROSITE-ProRule" id="PRU00175"/>
    </source>
</evidence>
<feature type="compositionally biased region" description="Polar residues" evidence="2">
    <location>
        <begin position="348"/>
        <end position="359"/>
    </location>
</feature>
<keyword evidence="1" id="KW-0479">Metal-binding</keyword>
<feature type="region of interest" description="Disordered" evidence="2">
    <location>
        <begin position="205"/>
        <end position="237"/>
    </location>
</feature>
<feature type="compositionally biased region" description="Basic and acidic residues" evidence="2">
    <location>
        <begin position="702"/>
        <end position="712"/>
    </location>
</feature>
<keyword evidence="1" id="KW-0862">Zinc</keyword>
<dbReference type="InterPro" id="IPR013083">
    <property type="entry name" value="Znf_RING/FYVE/PHD"/>
</dbReference>
<protein>
    <recommendedName>
        <fullName evidence="3">RING-type domain-containing protein</fullName>
    </recommendedName>
</protein>
<feature type="compositionally biased region" description="Basic and acidic residues" evidence="2">
    <location>
        <begin position="475"/>
        <end position="495"/>
    </location>
</feature>
<feature type="region of interest" description="Disordered" evidence="2">
    <location>
        <begin position="345"/>
        <end position="415"/>
    </location>
</feature>
<gene>
    <name evidence="4" type="ORF">E3N88_03113</name>
</gene>
<dbReference type="EMBL" id="SZYD01000001">
    <property type="protein sequence ID" value="KAD7479977.1"/>
    <property type="molecule type" value="Genomic_DNA"/>
</dbReference>
<dbReference type="Proteomes" id="UP000326396">
    <property type="component" value="Linkage Group LG1"/>
</dbReference>
<dbReference type="CDD" id="cd16647">
    <property type="entry name" value="mRING-HC-C3HC5_NEU1"/>
    <property type="match status" value="1"/>
</dbReference>
<feature type="compositionally biased region" description="Polar residues" evidence="2">
    <location>
        <begin position="291"/>
        <end position="307"/>
    </location>
</feature>
<feature type="domain" description="RING-type" evidence="3">
    <location>
        <begin position="932"/>
        <end position="971"/>
    </location>
</feature>
<dbReference type="Pfam" id="PF13920">
    <property type="entry name" value="zf-C3HC4_3"/>
    <property type="match status" value="1"/>
</dbReference>
<keyword evidence="1" id="KW-0863">Zinc-finger</keyword>
<evidence type="ECO:0000313" key="4">
    <source>
        <dbReference type="EMBL" id="KAD7479977.1"/>
    </source>
</evidence>
<accession>A0A5N6Q883</accession>
<feature type="region of interest" description="Disordered" evidence="2">
    <location>
        <begin position="467"/>
        <end position="495"/>
    </location>
</feature>
<dbReference type="PANTHER" id="PTHR46519">
    <property type="entry name" value="RING/U-BOX SUPERFAMILY PROTEIN"/>
    <property type="match status" value="1"/>
</dbReference>
<name>A0A5N6Q883_9ASTR</name>
<feature type="region of interest" description="Disordered" evidence="2">
    <location>
        <begin position="584"/>
        <end position="606"/>
    </location>
</feature>
<comment type="caution">
    <text evidence="4">The sequence shown here is derived from an EMBL/GenBank/DDBJ whole genome shotgun (WGS) entry which is preliminary data.</text>
</comment>
<feature type="region of interest" description="Disordered" evidence="2">
    <location>
        <begin position="291"/>
        <end position="315"/>
    </location>
</feature>
<evidence type="ECO:0000259" key="3">
    <source>
        <dbReference type="PROSITE" id="PS50089"/>
    </source>
</evidence>
<organism evidence="4 5">
    <name type="scientific">Mikania micrantha</name>
    <name type="common">bitter vine</name>
    <dbReference type="NCBI Taxonomy" id="192012"/>
    <lineage>
        <taxon>Eukaryota</taxon>
        <taxon>Viridiplantae</taxon>
        <taxon>Streptophyta</taxon>
        <taxon>Embryophyta</taxon>
        <taxon>Tracheophyta</taxon>
        <taxon>Spermatophyta</taxon>
        <taxon>Magnoliopsida</taxon>
        <taxon>eudicotyledons</taxon>
        <taxon>Gunneridae</taxon>
        <taxon>Pentapetalae</taxon>
        <taxon>asterids</taxon>
        <taxon>campanulids</taxon>
        <taxon>Asterales</taxon>
        <taxon>Asteraceae</taxon>
        <taxon>Asteroideae</taxon>
        <taxon>Heliantheae alliance</taxon>
        <taxon>Eupatorieae</taxon>
        <taxon>Mikania</taxon>
    </lineage>
</organism>
<feature type="compositionally biased region" description="Polar residues" evidence="2">
    <location>
        <begin position="675"/>
        <end position="689"/>
    </location>
</feature>
<keyword evidence="5" id="KW-1185">Reference proteome</keyword>
<dbReference type="OrthoDB" id="6078042at2759"/>
<sequence length="984" mass="112707">MSMSMAMAMTVDGGAAAVVVGAATEEMPGLWQAWAVGFRSWRSDLILSKNGTRVSSMLLPSPHSYTRCCRAIRHESLMKLLQSPLLRPTPASGLCGYEAMHQVDVKLSRAVELGTKPMLSRHEFSQGIVCIYVLKDYTLLQRWILLEFWGGRVCEKMTDVEQQLPQKPESTTDTCLEFERGGSEFERGFEELMRGQLDDCMSFASCSSPRNTEDDDESEVGDQLMRRRRRSDLEGDDLAESSIARRRHSRILSRWAARQAQEMITTIERRNRESELMALAGLHTVSMLDSSFLRESQSPSPTSSRQGNIERPSTRASSILQMWRELEDEHLLNRARERVRVRLRQQRSVDSNTNVSSTAEGRGSEHQSSLGDVTGSENDYGTWSHDQMEQQNEGQDQDNGGSIREQTPDIGEVERERVRHIVQGWRETGVTEPTPDVAQRNNSPRAEWLGETERERVRIVREWVQMTSQQRGTRGGREQNRERAGSQHDEGQPEHIRRDMLRLRGRQALIDLLMRVERERQRELEGLTEYRAVSDFAHRNRIQSLLRGRFLRNERPVEEERPSSVAASELVQLRQRHTVSGLREEFGSGSESIVHSQETDYENQDQSQLWVRETDIHQVSDRPGNLETVTDLQNSIEQENIDEDERGEWQQENSGYNEFNEWRDETSEDVGRNWQENSVNDWPQTTSETGGEGAHMHGTNEVWHEDGSREPVENWPNGPSDPPRMAHSIPVRRVGRFHPPDDDNVYSMELRELLSRRSVSNLLRSGFRESLDQLIQSYVNRQGRAPIDWDLHRNLPTPASPESDQEHHQEEHMDRNQHDAVGGRPSLVPPVPPPQPIWHHLPYSSWSRHTMHRSELEWEMINDLRADMARLQQGMNHMQRMLEACMDMQLELQRSVRQEVSAALNRSAGGQGVAAETSEDGSKWCQVRKGTCCVCCDSQIDSLLYRCGHMCTCSKCANELIRGGGRCPLCRAPIVEVVRAYSIL</sequence>
<evidence type="ECO:0000313" key="5">
    <source>
        <dbReference type="Proteomes" id="UP000326396"/>
    </source>
</evidence>
<feature type="compositionally biased region" description="Low complexity" evidence="2">
    <location>
        <begin position="389"/>
        <end position="401"/>
    </location>
</feature>
<dbReference type="Gene3D" id="3.30.40.10">
    <property type="entry name" value="Zinc/RING finger domain, C3HC4 (zinc finger)"/>
    <property type="match status" value="1"/>
</dbReference>
<evidence type="ECO:0000256" key="2">
    <source>
        <dbReference type="SAM" id="MobiDB-lite"/>
    </source>
</evidence>
<dbReference type="PROSITE" id="PS50089">
    <property type="entry name" value="ZF_RING_2"/>
    <property type="match status" value="1"/>
</dbReference>
<proteinExistence type="predicted"/>
<feature type="region of interest" description="Disordered" evidence="2">
    <location>
        <begin position="675"/>
        <end position="727"/>
    </location>
</feature>
<dbReference type="InterPro" id="IPR001841">
    <property type="entry name" value="Znf_RING"/>
</dbReference>